<sequence>MHSFRQPCYKISRIQMVKTFIGITANVPWMGYLHNTGIQ</sequence>
<gene>
    <name evidence="1" type="ORF">SAMN05660461_4882</name>
</gene>
<protein>
    <submittedName>
        <fullName evidence="1">Uncharacterized protein</fullName>
    </submittedName>
</protein>
<dbReference type="EMBL" id="FUZZ01000004">
    <property type="protein sequence ID" value="SKD09004.1"/>
    <property type="molecule type" value="Genomic_DNA"/>
</dbReference>
<keyword evidence="2" id="KW-1185">Reference proteome</keyword>
<organism evidence="1 2">
    <name type="scientific">Chitinophaga ginsengisegetis</name>
    <dbReference type="NCBI Taxonomy" id="393003"/>
    <lineage>
        <taxon>Bacteria</taxon>
        <taxon>Pseudomonadati</taxon>
        <taxon>Bacteroidota</taxon>
        <taxon>Chitinophagia</taxon>
        <taxon>Chitinophagales</taxon>
        <taxon>Chitinophagaceae</taxon>
        <taxon>Chitinophaga</taxon>
    </lineage>
</organism>
<proteinExistence type="predicted"/>
<dbReference type="AlphaFoldDB" id="A0A1T5P8A7"/>
<accession>A0A1T5P8A7</accession>
<name>A0A1T5P8A7_9BACT</name>
<evidence type="ECO:0000313" key="1">
    <source>
        <dbReference type="EMBL" id="SKD09004.1"/>
    </source>
</evidence>
<dbReference type="STRING" id="393003.SAMN05660461_4882"/>
<dbReference type="Proteomes" id="UP000190166">
    <property type="component" value="Unassembled WGS sequence"/>
</dbReference>
<reference evidence="1 2" key="1">
    <citation type="submission" date="2017-02" db="EMBL/GenBank/DDBJ databases">
        <authorList>
            <person name="Peterson S.W."/>
        </authorList>
    </citation>
    <scope>NUCLEOTIDE SEQUENCE [LARGE SCALE GENOMIC DNA]</scope>
    <source>
        <strain evidence="1 2">DSM 18108</strain>
    </source>
</reference>
<evidence type="ECO:0000313" key="2">
    <source>
        <dbReference type="Proteomes" id="UP000190166"/>
    </source>
</evidence>